<dbReference type="InterPro" id="IPR002912">
    <property type="entry name" value="ACT_dom"/>
</dbReference>
<dbReference type="SUPFAM" id="SSF55021">
    <property type="entry name" value="ACT-like"/>
    <property type="match status" value="2"/>
</dbReference>
<dbReference type="UniPathway" id="UPA00047">
    <property type="reaction ID" value="UER00055"/>
</dbReference>
<comment type="similarity">
    <text evidence="3">Belongs to the acetolactate synthase small subunit family.</text>
</comment>
<evidence type="ECO:0000256" key="5">
    <source>
        <dbReference type="ARBA" id="ARBA00023304"/>
    </source>
</evidence>
<dbReference type="InterPro" id="IPR027271">
    <property type="entry name" value="Acetolactate_synth/TF_NikR_C"/>
</dbReference>
<dbReference type="EMBL" id="LK023368">
    <property type="protein sequence ID" value="CDS12660.1"/>
    <property type="molecule type" value="Genomic_DNA"/>
</dbReference>
<feature type="coiled-coil region" evidence="6">
    <location>
        <begin position="106"/>
        <end position="133"/>
    </location>
</feature>
<dbReference type="GO" id="GO:0005948">
    <property type="term" value="C:acetolactate synthase complex"/>
    <property type="evidence" value="ECO:0007669"/>
    <property type="project" value="TreeGrafter"/>
</dbReference>
<dbReference type="InterPro" id="IPR004789">
    <property type="entry name" value="Acetalactate_synth_ssu"/>
</dbReference>
<evidence type="ECO:0000256" key="2">
    <source>
        <dbReference type="ARBA" id="ARBA00005025"/>
    </source>
</evidence>
<dbReference type="CDD" id="cd04878">
    <property type="entry name" value="ACT_AHAS"/>
    <property type="match status" value="1"/>
</dbReference>
<comment type="pathway">
    <text evidence="1">Amino-acid biosynthesis; L-isoleucine biosynthesis; L-isoleucine from 2-oxobutanoate: step 1/4.</text>
</comment>
<reference evidence="8" key="1">
    <citation type="journal article" date="2014" name="Genome Announc.">
        <title>De novo whole-genome sequence and genome annotation of Lichtheimia ramosa.</title>
        <authorList>
            <person name="Linde J."/>
            <person name="Schwartze V."/>
            <person name="Binder U."/>
            <person name="Lass-Florl C."/>
            <person name="Voigt K."/>
            <person name="Horn F."/>
        </authorList>
    </citation>
    <scope>NUCLEOTIDE SEQUENCE</scope>
    <source>
        <strain evidence="8">JMRC FSU:6197</strain>
    </source>
</reference>
<accession>A0A077WZD2</accession>
<evidence type="ECO:0000259" key="7">
    <source>
        <dbReference type="PROSITE" id="PS51671"/>
    </source>
</evidence>
<proteinExistence type="inferred from homology"/>
<dbReference type="Gene3D" id="3.30.70.260">
    <property type="match status" value="1"/>
</dbReference>
<evidence type="ECO:0000256" key="1">
    <source>
        <dbReference type="ARBA" id="ARBA00004974"/>
    </source>
</evidence>
<evidence type="ECO:0000313" key="8">
    <source>
        <dbReference type="EMBL" id="CDS12660.1"/>
    </source>
</evidence>
<keyword evidence="6" id="KW-0175">Coiled coil</keyword>
<feature type="domain" description="ACT" evidence="7">
    <location>
        <begin position="67"/>
        <end position="147"/>
    </location>
</feature>
<dbReference type="GO" id="GO:0009097">
    <property type="term" value="P:isoleucine biosynthetic process"/>
    <property type="evidence" value="ECO:0007669"/>
    <property type="project" value="UniProtKB-UniPathway"/>
</dbReference>
<dbReference type="InterPro" id="IPR045865">
    <property type="entry name" value="ACT-like_dom_sf"/>
</dbReference>
<sequence>MFHAAATPGVMISSQSLRLPLRRTFHATAFIQRRRLVPKTPSVEEAVLNILHNNPTPPPPQDGIRLILSCLARNEPGVISRVADILQSKSFNIESLVAAHTTTPGLSRMTVALNGDENQIQQAKSELEELEPMWAVLDYTHTRLVERELLLMRVSTAGPEAYQSRYEEWEEDDNYEQDNDLISASKKLRETSAHLRALTELTGLFGGRLLDVASDSVIIELCSKPHRISSFVKLCKPFGIIEASRTGVMALPRSPLYDDLDKKEEEELYEVDATTLPPG</sequence>
<dbReference type="GO" id="GO:0009099">
    <property type="term" value="P:L-valine biosynthetic process"/>
    <property type="evidence" value="ECO:0007669"/>
    <property type="project" value="UniProtKB-UniPathway"/>
</dbReference>
<protein>
    <recommendedName>
        <fullName evidence="7">ACT domain-containing protein</fullName>
    </recommendedName>
</protein>
<evidence type="ECO:0000256" key="3">
    <source>
        <dbReference type="ARBA" id="ARBA00006341"/>
    </source>
</evidence>
<dbReference type="OrthoDB" id="2013116at2759"/>
<dbReference type="InterPro" id="IPR019455">
    <property type="entry name" value="Acetolactate_synth_ssu_C"/>
</dbReference>
<dbReference type="UniPathway" id="UPA00049">
    <property type="reaction ID" value="UER00059"/>
</dbReference>
<evidence type="ECO:0000256" key="4">
    <source>
        <dbReference type="ARBA" id="ARBA00022605"/>
    </source>
</evidence>
<dbReference type="Gene3D" id="3.30.70.1150">
    <property type="entry name" value="ACT-like. Chain A, domain 2"/>
    <property type="match status" value="1"/>
</dbReference>
<dbReference type="GO" id="GO:1990610">
    <property type="term" value="F:acetolactate synthase regulator activity"/>
    <property type="evidence" value="ECO:0007669"/>
    <property type="project" value="InterPro"/>
</dbReference>
<keyword evidence="4" id="KW-0028">Amino-acid biosynthesis</keyword>
<dbReference type="Pfam" id="PF22629">
    <property type="entry name" value="ACT_AHAS_ss"/>
    <property type="match status" value="1"/>
</dbReference>
<evidence type="ECO:0000256" key="6">
    <source>
        <dbReference type="SAM" id="Coils"/>
    </source>
</evidence>
<dbReference type="AlphaFoldDB" id="A0A077WZD2"/>
<dbReference type="InterPro" id="IPR039557">
    <property type="entry name" value="AHAS_ACT"/>
</dbReference>
<dbReference type="Pfam" id="PF10369">
    <property type="entry name" value="ALS_ss_C"/>
    <property type="match status" value="1"/>
</dbReference>
<name>A0A077WZD2_9FUNG</name>
<dbReference type="PROSITE" id="PS51671">
    <property type="entry name" value="ACT"/>
    <property type="match status" value="1"/>
</dbReference>
<dbReference type="InterPro" id="IPR053050">
    <property type="entry name" value="ALS_regulatory_subunit"/>
</dbReference>
<dbReference type="PANTHER" id="PTHR31242:SF2">
    <property type="entry name" value="ACETOLACTATE SYNTHASE SMALL SUBUNIT, MITOCHONDRIAL"/>
    <property type="match status" value="1"/>
</dbReference>
<dbReference type="NCBIfam" id="TIGR00119">
    <property type="entry name" value="acolac_sm"/>
    <property type="match status" value="1"/>
</dbReference>
<gene>
    <name evidence="8" type="ORF">LRAMOSA04846</name>
</gene>
<dbReference type="InterPro" id="IPR054480">
    <property type="entry name" value="AHAS_small-like_ACT"/>
</dbReference>
<dbReference type="PANTHER" id="PTHR31242">
    <property type="entry name" value="ACETOLACTATE SYNTHASE SMALL SUBUNIT, MITOCHONDRIAL"/>
    <property type="match status" value="1"/>
</dbReference>
<keyword evidence="5" id="KW-0100">Branched-chain amino acid biosynthesis</keyword>
<organism evidence="8">
    <name type="scientific">Lichtheimia ramosa</name>
    <dbReference type="NCBI Taxonomy" id="688394"/>
    <lineage>
        <taxon>Eukaryota</taxon>
        <taxon>Fungi</taxon>
        <taxon>Fungi incertae sedis</taxon>
        <taxon>Mucoromycota</taxon>
        <taxon>Mucoromycotina</taxon>
        <taxon>Mucoromycetes</taxon>
        <taxon>Mucorales</taxon>
        <taxon>Lichtheimiaceae</taxon>
        <taxon>Lichtheimia</taxon>
    </lineage>
</organism>
<comment type="pathway">
    <text evidence="2">Amino-acid biosynthesis; L-valine biosynthesis; L-valine from pyruvate: step 1/4.</text>
</comment>
<dbReference type="GO" id="GO:0042645">
    <property type="term" value="C:mitochondrial nucleoid"/>
    <property type="evidence" value="ECO:0007669"/>
    <property type="project" value="TreeGrafter"/>
</dbReference>